<dbReference type="InterPro" id="IPR038162">
    <property type="entry name" value="SoxY_sf"/>
</dbReference>
<protein>
    <submittedName>
        <fullName evidence="3">Sulfur oxidation protein SoxY</fullName>
    </submittedName>
</protein>
<dbReference type="InterPro" id="IPR016568">
    <property type="entry name" value="Sulphur_oxidation_SoxY"/>
</dbReference>
<feature type="domain" description="Ig-like SoxY" evidence="2">
    <location>
        <begin position="46"/>
        <end position="137"/>
    </location>
</feature>
<comment type="caution">
    <text evidence="3">The sequence shown here is derived from an EMBL/GenBank/DDBJ whole genome shotgun (WGS) entry which is preliminary data.</text>
</comment>
<dbReference type="AlphaFoldDB" id="A0A2W5FAK8"/>
<organism evidence="3 4">
    <name type="scientific">Roseateles depolymerans</name>
    <dbReference type="NCBI Taxonomy" id="76731"/>
    <lineage>
        <taxon>Bacteria</taxon>
        <taxon>Pseudomonadati</taxon>
        <taxon>Pseudomonadota</taxon>
        <taxon>Betaproteobacteria</taxon>
        <taxon>Burkholderiales</taxon>
        <taxon>Sphaerotilaceae</taxon>
        <taxon>Roseateles</taxon>
    </lineage>
</organism>
<accession>A0A2W5FAK8</accession>
<dbReference type="Proteomes" id="UP000249633">
    <property type="component" value="Unassembled WGS sequence"/>
</dbReference>
<proteinExistence type="predicted"/>
<dbReference type="Gene3D" id="2.60.40.2470">
    <property type="entry name" value="SoxY domain"/>
    <property type="match status" value="1"/>
</dbReference>
<sequence length="139" mass="14847">MTACVSRRHLLLAAPAWALLPEARASDAAMREALRAWAGGDPPTGPLKIEMAALVENGNAVPVRVAAQEPVSALALFTPLNPEPEVIHVSLSPDSPRFEFSTRMRLARSQRIVAAARTADGRCWQAGLEVIVTLAACIE</sequence>
<feature type="chain" id="PRO_5015989304" evidence="1">
    <location>
        <begin position="19"/>
        <end position="139"/>
    </location>
</feature>
<keyword evidence="1" id="KW-0732">Signal</keyword>
<dbReference type="InterPro" id="IPR032711">
    <property type="entry name" value="SoxY"/>
</dbReference>
<evidence type="ECO:0000256" key="1">
    <source>
        <dbReference type="SAM" id="SignalP"/>
    </source>
</evidence>
<evidence type="ECO:0000259" key="2">
    <source>
        <dbReference type="Pfam" id="PF13501"/>
    </source>
</evidence>
<evidence type="ECO:0000313" key="3">
    <source>
        <dbReference type="EMBL" id="PZP28052.1"/>
    </source>
</evidence>
<dbReference type="PIRSF" id="PIRSF010312">
    <property type="entry name" value="Sulphur_oxidation_SoxY"/>
    <property type="match status" value="1"/>
</dbReference>
<dbReference type="Pfam" id="PF13501">
    <property type="entry name" value="SoxY"/>
    <property type="match status" value="1"/>
</dbReference>
<dbReference type="EMBL" id="QFOD01000025">
    <property type="protein sequence ID" value="PZP28052.1"/>
    <property type="molecule type" value="Genomic_DNA"/>
</dbReference>
<reference evidence="3 4" key="1">
    <citation type="submission" date="2017-08" db="EMBL/GenBank/DDBJ databases">
        <title>Infants hospitalized years apart are colonized by the same room-sourced microbial strains.</title>
        <authorList>
            <person name="Brooks B."/>
            <person name="Olm M.R."/>
            <person name="Firek B.A."/>
            <person name="Baker R."/>
            <person name="Thomas B.C."/>
            <person name="Morowitz M.J."/>
            <person name="Banfield J.F."/>
        </authorList>
    </citation>
    <scope>NUCLEOTIDE SEQUENCE [LARGE SCALE GENOMIC DNA]</scope>
    <source>
        <strain evidence="3">S2_012_000_R2_81</strain>
    </source>
</reference>
<feature type="signal peptide" evidence="1">
    <location>
        <begin position="1"/>
        <end position="18"/>
    </location>
</feature>
<gene>
    <name evidence="3" type="ORF">DI603_20385</name>
</gene>
<name>A0A2W5FAK8_9BURK</name>
<evidence type="ECO:0000313" key="4">
    <source>
        <dbReference type="Proteomes" id="UP000249633"/>
    </source>
</evidence>